<evidence type="ECO:0000256" key="1">
    <source>
        <dbReference type="SAM" id="SignalP"/>
    </source>
</evidence>
<dbReference type="RefSeq" id="WP_389828439.1">
    <property type="nucleotide sequence ID" value="NZ_JBIAJP010000003.1"/>
</dbReference>
<sequence>MFTRTTDRTLFTRGTAMFVSALTAGAIFTASTGAQAAEATPRTTAPVSTGISAPVSTGITTPVSTSITAPASAVATSDDDADDAQWEALLNSMLSVPEDVLAQGDEATAAYLKQQQNRKPGQPLVGFGWPSFGCMGAVAVAIGTNLLPAAKMVKIVRVAKRVGVKRIVSAIKAIRKGKGHTLANDLQWVGAQLLGLEGVKAACH</sequence>
<keyword evidence="3" id="KW-1185">Reference proteome</keyword>
<evidence type="ECO:0000313" key="2">
    <source>
        <dbReference type="EMBL" id="MFF0004673.1"/>
    </source>
</evidence>
<name>A0ABW6MUI4_9ACTN</name>
<dbReference type="Proteomes" id="UP001601422">
    <property type="component" value="Unassembled WGS sequence"/>
</dbReference>
<proteinExistence type="predicted"/>
<dbReference type="EMBL" id="JBIAJP010000003">
    <property type="protein sequence ID" value="MFF0004673.1"/>
    <property type="molecule type" value="Genomic_DNA"/>
</dbReference>
<reference evidence="2 3" key="1">
    <citation type="submission" date="2024-10" db="EMBL/GenBank/DDBJ databases">
        <title>The Natural Products Discovery Center: Release of the First 8490 Sequenced Strains for Exploring Actinobacteria Biosynthetic Diversity.</title>
        <authorList>
            <person name="Kalkreuter E."/>
            <person name="Kautsar S.A."/>
            <person name="Yang D."/>
            <person name="Bader C.D."/>
            <person name="Teijaro C.N."/>
            <person name="Fluegel L."/>
            <person name="Davis C.M."/>
            <person name="Simpson J.R."/>
            <person name="Lauterbach L."/>
            <person name="Steele A.D."/>
            <person name="Gui C."/>
            <person name="Meng S."/>
            <person name="Li G."/>
            <person name="Viehrig K."/>
            <person name="Ye F."/>
            <person name="Su P."/>
            <person name="Kiefer A.F."/>
            <person name="Nichols A."/>
            <person name="Cepeda A.J."/>
            <person name="Yan W."/>
            <person name="Fan B."/>
            <person name="Jiang Y."/>
            <person name="Adhikari A."/>
            <person name="Zheng C.-J."/>
            <person name="Schuster L."/>
            <person name="Cowan T.M."/>
            <person name="Smanski M.J."/>
            <person name="Chevrette M.G."/>
            <person name="De Carvalho L.P.S."/>
            <person name="Shen B."/>
        </authorList>
    </citation>
    <scope>NUCLEOTIDE SEQUENCE [LARGE SCALE GENOMIC DNA]</scope>
    <source>
        <strain evidence="2 3">NPDC005497</strain>
    </source>
</reference>
<feature type="chain" id="PRO_5047384688" description="Secreted protein" evidence="1">
    <location>
        <begin position="37"/>
        <end position="204"/>
    </location>
</feature>
<evidence type="ECO:0008006" key="4">
    <source>
        <dbReference type="Google" id="ProtNLM"/>
    </source>
</evidence>
<keyword evidence="1" id="KW-0732">Signal</keyword>
<protein>
    <recommendedName>
        <fullName evidence="4">Secreted protein</fullName>
    </recommendedName>
</protein>
<organism evidence="2 3">
    <name type="scientific">Streptomyces tibetensis</name>
    <dbReference type="NCBI Taxonomy" id="2382123"/>
    <lineage>
        <taxon>Bacteria</taxon>
        <taxon>Bacillati</taxon>
        <taxon>Actinomycetota</taxon>
        <taxon>Actinomycetes</taxon>
        <taxon>Kitasatosporales</taxon>
        <taxon>Streptomycetaceae</taxon>
        <taxon>Streptomyces</taxon>
    </lineage>
</organism>
<evidence type="ECO:0000313" key="3">
    <source>
        <dbReference type="Proteomes" id="UP001601422"/>
    </source>
</evidence>
<comment type="caution">
    <text evidence="2">The sequence shown here is derived from an EMBL/GenBank/DDBJ whole genome shotgun (WGS) entry which is preliminary data.</text>
</comment>
<accession>A0ABW6MUI4</accession>
<gene>
    <name evidence="2" type="ORF">ACFYQT_14700</name>
</gene>
<feature type="signal peptide" evidence="1">
    <location>
        <begin position="1"/>
        <end position="36"/>
    </location>
</feature>